<comment type="caution">
    <text evidence="3">The sequence shown here is derived from an EMBL/GenBank/DDBJ whole genome shotgun (WGS) entry which is preliminary data.</text>
</comment>
<feature type="region of interest" description="Disordered" evidence="1">
    <location>
        <begin position="54"/>
        <end position="82"/>
    </location>
</feature>
<gene>
    <name evidence="3" type="ORF">BAMA_05575</name>
</gene>
<organism evidence="3 4">
    <name type="scientific">Bacillus manliponensis</name>
    <dbReference type="NCBI Taxonomy" id="574376"/>
    <lineage>
        <taxon>Bacteria</taxon>
        <taxon>Bacillati</taxon>
        <taxon>Bacillota</taxon>
        <taxon>Bacilli</taxon>
        <taxon>Bacillales</taxon>
        <taxon>Bacillaceae</taxon>
        <taxon>Bacillus</taxon>
        <taxon>Bacillus cereus group</taxon>
    </lineage>
</organism>
<dbReference type="Pfam" id="PF13131">
    <property type="entry name" value="DUF3951"/>
    <property type="match status" value="1"/>
</dbReference>
<accession>A0A073K8C6</accession>
<reference evidence="3 4" key="1">
    <citation type="submission" date="2014-06" db="EMBL/GenBank/DDBJ databases">
        <title>Draft genome sequence of Bacillus manliponensis JCM 15802 (MCCC 1A00708).</title>
        <authorList>
            <person name="Lai Q."/>
            <person name="Liu Y."/>
            <person name="Shao Z."/>
        </authorList>
    </citation>
    <scope>NUCLEOTIDE SEQUENCE [LARGE SCALE GENOMIC DNA]</scope>
    <source>
        <strain evidence="3 4">JCM 15802</strain>
    </source>
</reference>
<keyword evidence="4" id="KW-1185">Reference proteome</keyword>
<dbReference type="AlphaFoldDB" id="A0A073K8C6"/>
<dbReference type="eggNOG" id="ENOG50339R3">
    <property type="taxonomic scope" value="Bacteria"/>
</dbReference>
<evidence type="ECO:0000313" key="4">
    <source>
        <dbReference type="Proteomes" id="UP000027822"/>
    </source>
</evidence>
<feature type="transmembrane region" description="Helical" evidence="2">
    <location>
        <begin position="6"/>
        <end position="27"/>
    </location>
</feature>
<dbReference type="Proteomes" id="UP000027822">
    <property type="component" value="Unassembled WGS sequence"/>
</dbReference>
<dbReference type="InterPro" id="IPR025028">
    <property type="entry name" value="DUF3951"/>
</dbReference>
<dbReference type="EMBL" id="JOTN01000014">
    <property type="protein sequence ID" value="KEK18488.1"/>
    <property type="molecule type" value="Genomic_DNA"/>
</dbReference>
<sequence length="82" mass="9387">MDPLQLAAMGLPLAIVILTLIGFYKLFVKKKNITAFYTPFDQIMGQTTVEFHQEQHVVEEDEGEGDDKDKNDKKMKKSDIKI</sequence>
<evidence type="ECO:0000313" key="3">
    <source>
        <dbReference type="EMBL" id="KEK18488.1"/>
    </source>
</evidence>
<dbReference type="OrthoDB" id="2476430at2"/>
<feature type="compositionally biased region" description="Basic and acidic residues" evidence="1">
    <location>
        <begin position="67"/>
        <end position="82"/>
    </location>
</feature>
<evidence type="ECO:0000256" key="1">
    <source>
        <dbReference type="SAM" id="MobiDB-lite"/>
    </source>
</evidence>
<keyword evidence="2" id="KW-1133">Transmembrane helix</keyword>
<keyword evidence="2" id="KW-0472">Membrane</keyword>
<evidence type="ECO:0008006" key="5">
    <source>
        <dbReference type="Google" id="ProtNLM"/>
    </source>
</evidence>
<dbReference type="RefSeq" id="WP_034641049.1">
    <property type="nucleotide sequence ID" value="NZ_CBCSJC010000006.1"/>
</dbReference>
<name>A0A073K8C6_9BACI</name>
<proteinExistence type="predicted"/>
<evidence type="ECO:0000256" key="2">
    <source>
        <dbReference type="SAM" id="Phobius"/>
    </source>
</evidence>
<keyword evidence="2" id="KW-0812">Transmembrane</keyword>
<dbReference type="STRING" id="574376.BAMA_05575"/>
<protein>
    <recommendedName>
        <fullName evidence="5">DUF3951 domain-containing protein</fullName>
    </recommendedName>
</protein>